<dbReference type="PANTHER" id="PTHR37423:SF2">
    <property type="entry name" value="MEMBRANE-BOUND LYTIC MUREIN TRANSGLYCOSYLASE C"/>
    <property type="match status" value="1"/>
</dbReference>
<dbReference type="InterPro" id="IPR001638">
    <property type="entry name" value="Solute-binding_3/MltF_N"/>
</dbReference>
<keyword evidence="3" id="KW-0998">Cell outer membrane</keyword>
<dbReference type="SUPFAM" id="SSF53955">
    <property type="entry name" value="Lysozyme-like"/>
    <property type="match status" value="1"/>
</dbReference>
<dbReference type="EMBL" id="JACOOK010000004">
    <property type="protein sequence ID" value="MBC5617122.1"/>
    <property type="molecule type" value="Genomic_DNA"/>
</dbReference>
<keyword evidence="8" id="KW-1185">Reference proteome</keyword>
<feature type="domain" description="Transglycosylase SLT" evidence="6">
    <location>
        <begin position="287"/>
        <end position="400"/>
    </location>
</feature>
<keyword evidence="3" id="KW-0472">Membrane</keyword>
<dbReference type="Gene3D" id="1.10.530.10">
    <property type="match status" value="1"/>
</dbReference>
<dbReference type="Proteomes" id="UP000636891">
    <property type="component" value="Unassembled WGS sequence"/>
</dbReference>
<feature type="domain" description="Solute-binding protein family 3/N-terminal" evidence="5">
    <location>
        <begin position="37"/>
        <end position="261"/>
    </location>
</feature>
<feature type="chain" id="PRO_5045635693" evidence="4">
    <location>
        <begin position="25"/>
        <end position="457"/>
    </location>
</feature>
<keyword evidence="4" id="KW-0732">Signal</keyword>
<evidence type="ECO:0000313" key="8">
    <source>
        <dbReference type="Proteomes" id="UP000636891"/>
    </source>
</evidence>
<gene>
    <name evidence="7" type="ORF">H8S08_08855</name>
</gene>
<comment type="subcellular location">
    <subcellularLocation>
        <location evidence="1">Cell outer membrane</location>
        <topology evidence="1">Peripheral membrane protein</topology>
    </subcellularLocation>
</comment>
<dbReference type="SUPFAM" id="SSF53850">
    <property type="entry name" value="Periplasmic binding protein-like II"/>
    <property type="match status" value="1"/>
</dbReference>
<evidence type="ECO:0000256" key="2">
    <source>
        <dbReference type="ARBA" id="ARBA00007734"/>
    </source>
</evidence>
<dbReference type="PROSITE" id="PS51257">
    <property type="entry name" value="PROKAR_LIPOPROTEIN"/>
    <property type="match status" value="1"/>
</dbReference>
<accession>A0ABR7CN90</accession>
<organism evidence="7 8">
    <name type="scientific">Alistipes hominis</name>
    <dbReference type="NCBI Taxonomy" id="2763015"/>
    <lineage>
        <taxon>Bacteria</taxon>
        <taxon>Pseudomonadati</taxon>
        <taxon>Bacteroidota</taxon>
        <taxon>Bacteroidia</taxon>
        <taxon>Bacteroidales</taxon>
        <taxon>Rikenellaceae</taxon>
        <taxon>Alistipes</taxon>
    </lineage>
</organism>
<reference evidence="7 8" key="1">
    <citation type="submission" date="2020-08" db="EMBL/GenBank/DDBJ databases">
        <title>Genome public.</title>
        <authorList>
            <person name="Liu C."/>
            <person name="Sun Q."/>
        </authorList>
    </citation>
    <scope>NUCLEOTIDE SEQUENCE [LARGE SCALE GENOMIC DNA]</scope>
    <source>
        <strain evidence="7 8">New-7</strain>
    </source>
</reference>
<dbReference type="PANTHER" id="PTHR37423">
    <property type="entry name" value="SOLUBLE LYTIC MUREIN TRANSGLYCOSYLASE-RELATED"/>
    <property type="match status" value="1"/>
</dbReference>
<proteinExistence type="inferred from homology"/>
<evidence type="ECO:0000256" key="4">
    <source>
        <dbReference type="SAM" id="SignalP"/>
    </source>
</evidence>
<name>A0ABR7CN90_9BACT</name>
<evidence type="ECO:0000259" key="5">
    <source>
        <dbReference type="Pfam" id="PF00497"/>
    </source>
</evidence>
<dbReference type="Pfam" id="PF01464">
    <property type="entry name" value="SLT"/>
    <property type="match status" value="1"/>
</dbReference>
<dbReference type="PROSITE" id="PS00922">
    <property type="entry name" value="TRANSGLYCOSYLASE"/>
    <property type="match status" value="1"/>
</dbReference>
<comment type="caution">
    <text evidence="7">The sequence shown here is derived from an EMBL/GenBank/DDBJ whole genome shotgun (WGS) entry which is preliminary data.</text>
</comment>
<dbReference type="InterPro" id="IPR000189">
    <property type="entry name" value="Transglyc_AS"/>
</dbReference>
<dbReference type="Gene3D" id="3.40.190.10">
    <property type="entry name" value="Periplasmic binding protein-like II"/>
    <property type="match status" value="2"/>
</dbReference>
<dbReference type="RefSeq" id="WP_182424248.1">
    <property type="nucleotide sequence ID" value="NZ_JACOOK010000004.1"/>
</dbReference>
<dbReference type="InterPro" id="IPR008258">
    <property type="entry name" value="Transglycosylase_SLT_dom_1"/>
</dbReference>
<dbReference type="Pfam" id="PF00497">
    <property type="entry name" value="SBP_bac_3"/>
    <property type="match status" value="1"/>
</dbReference>
<comment type="similarity">
    <text evidence="2">Belongs to the transglycosylase Slt family.</text>
</comment>
<evidence type="ECO:0000313" key="7">
    <source>
        <dbReference type="EMBL" id="MBC5617122.1"/>
    </source>
</evidence>
<evidence type="ECO:0000256" key="1">
    <source>
        <dbReference type="ARBA" id="ARBA00004339"/>
    </source>
</evidence>
<evidence type="ECO:0000259" key="6">
    <source>
        <dbReference type="Pfam" id="PF01464"/>
    </source>
</evidence>
<dbReference type="CDD" id="cd13403">
    <property type="entry name" value="MLTF-like"/>
    <property type="match status" value="1"/>
</dbReference>
<sequence length="457" mass="51152">MIYKSIVSCKLFLFFSLLILTACGEQRQAELPERVRLTVAMDDDMPGYFVFGGENYGYQYDLFKAYADYRGLELQVVQGLSASERSEKLALGELDFVTALTARIAAAEVPASVPIYNTSYVLLADKSRAAAARKAKHFNLSSFVGDGRVLISSGFKKSKTYGMLLDSLSSAAIYVSSRNSFEMLEALGDGQYDYLICEMSEAQLGCALSKNVEQVYTFAEPVSLSAVVSPRDEGLRQDFEAWLNRFRNSEEYAMLNYLYFEKGIVRQVVGRGLASSRAGGISAFDKLFKEICEKEGYDWRFVAAIAYNESRFNPFLVSSRGAQGLMQIMPRVARQFDVQGNVMDPENNVLLAVKILGKIEKSLRFAPGTSEMDRMKIVLACYNGGIGHVTDARNLARKYGANPDSWNDVSEYLTLKSDPQYARDEVVRNGRFVGRQTLAFVRDVISRYSVYCRNVSR</sequence>
<evidence type="ECO:0000256" key="3">
    <source>
        <dbReference type="ARBA" id="ARBA00023237"/>
    </source>
</evidence>
<feature type="signal peptide" evidence="4">
    <location>
        <begin position="1"/>
        <end position="24"/>
    </location>
</feature>
<protein>
    <submittedName>
        <fullName evidence="7">Transglycosylase SLT domain-containing protein</fullName>
    </submittedName>
</protein>
<dbReference type="InterPro" id="IPR023346">
    <property type="entry name" value="Lysozyme-like_dom_sf"/>
</dbReference>